<evidence type="ECO:0000313" key="2">
    <source>
        <dbReference type="EMBL" id="TDD03006.1"/>
    </source>
</evidence>
<feature type="region of interest" description="Disordered" evidence="1">
    <location>
        <begin position="38"/>
        <end position="79"/>
    </location>
</feature>
<dbReference type="AlphaFoldDB" id="A0A4V6PCL0"/>
<dbReference type="RefSeq" id="WP_132677453.1">
    <property type="nucleotide sequence ID" value="NZ_SMKS01000043.1"/>
</dbReference>
<name>A0A4V6PCL0_9PSEU</name>
<accession>A0A4V6PCL0</accession>
<reference evidence="2 3" key="1">
    <citation type="submission" date="2019-03" db="EMBL/GenBank/DDBJ databases">
        <title>Draft genome sequences of novel Actinobacteria.</title>
        <authorList>
            <person name="Sahin N."/>
            <person name="Ay H."/>
            <person name="Saygin H."/>
        </authorList>
    </citation>
    <scope>NUCLEOTIDE SEQUENCE [LARGE SCALE GENOMIC DNA]</scope>
    <source>
        <strain evidence="2 3">16K309</strain>
    </source>
</reference>
<dbReference type="Proteomes" id="UP000295674">
    <property type="component" value="Unassembled WGS sequence"/>
</dbReference>
<evidence type="ECO:0000313" key="3">
    <source>
        <dbReference type="Proteomes" id="UP000295674"/>
    </source>
</evidence>
<proteinExistence type="predicted"/>
<evidence type="ECO:0000256" key="1">
    <source>
        <dbReference type="SAM" id="MobiDB-lite"/>
    </source>
</evidence>
<feature type="compositionally biased region" description="Gly residues" evidence="1">
    <location>
        <begin position="38"/>
        <end position="55"/>
    </location>
</feature>
<sequence>MRLPQTCIEHQRNASIAGLGAHLGRVGADVAVADGPGAIGGDGGGAQRGRTGVAGGSDDATSVDAHRLPGSGGRDRSVDPQLVGLPLGSRDGHDIGALRGSPQDLLGFDDGRLERAALGAVVALGFQEKSLVPLEIGEGLLVAGAVDDPRRPARVAVQLDLRSCDGDALLVGCHAHERSDQNVLGELDVHRFRLEGHAGLRRIVRSRGVRGGAVRDAGRGAFDRGQRGVHEVGQRDVARLLVQVLGLDQELVRDVQRRTVHGHGPGRFVDIRDLALELPKVLRGIRGGAWLTGTAGPSPQTPAAGATPLPTPINAAARPRDAIAATARCLLLRVFIFCNI</sequence>
<dbReference type="EMBL" id="SMKS01000043">
    <property type="protein sequence ID" value="TDD03006.1"/>
    <property type="molecule type" value="Genomic_DNA"/>
</dbReference>
<organism evidence="2 3">
    <name type="scientific">Saccharopolyspora terrae</name>
    <dbReference type="NCBI Taxonomy" id="2530384"/>
    <lineage>
        <taxon>Bacteria</taxon>
        <taxon>Bacillati</taxon>
        <taxon>Actinomycetota</taxon>
        <taxon>Actinomycetes</taxon>
        <taxon>Pseudonocardiales</taxon>
        <taxon>Pseudonocardiaceae</taxon>
        <taxon>Saccharopolyspora</taxon>
    </lineage>
</organism>
<gene>
    <name evidence="2" type="ORF">E1181_21525</name>
</gene>
<keyword evidence="3" id="KW-1185">Reference proteome</keyword>
<protein>
    <submittedName>
        <fullName evidence="2">Uncharacterized protein</fullName>
    </submittedName>
</protein>
<comment type="caution">
    <text evidence="2">The sequence shown here is derived from an EMBL/GenBank/DDBJ whole genome shotgun (WGS) entry which is preliminary data.</text>
</comment>